<dbReference type="AlphaFoldDB" id="A0A7L4ZFR9"/>
<reference evidence="4 5" key="1">
    <citation type="journal article" date="2013" name="Int. J. Syst. Evol. Microbiol.">
        <title>Kordia antarctica sp. nov., isolated from Antarctic seawater.</title>
        <authorList>
            <person name="Baek K."/>
            <person name="Choi A."/>
            <person name="Kang I."/>
            <person name="Lee K."/>
            <person name="Cho J.C."/>
        </authorList>
    </citation>
    <scope>NUCLEOTIDE SEQUENCE [LARGE SCALE GENOMIC DNA]</scope>
    <source>
        <strain evidence="4 5">IMCC3317</strain>
    </source>
</reference>
<dbReference type="KEGG" id="kan:IMCC3317_06950"/>
<organism evidence="4 5">
    <name type="scientific">Kordia antarctica</name>
    <dbReference type="NCBI Taxonomy" id="1218801"/>
    <lineage>
        <taxon>Bacteria</taxon>
        <taxon>Pseudomonadati</taxon>
        <taxon>Bacteroidota</taxon>
        <taxon>Flavobacteriia</taxon>
        <taxon>Flavobacteriales</taxon>
        <taxon>Flavobacteriaceae</taxon>
        <taxon>Kordia</taxon>
    </lineage>
</organism>
<evidence type="ECO:0000259" key="3">
    <source>
        <dbReference type="Pfam" id="PF02470"/>
    </source>
</evidence>
<gene>
    <name evidence="4" type="ORF">IMCC3317_06950</name>
</gene>
<accession>A0A7L4ZFR9</accession>
<keyword evidence="2" id="KW-0472">Membrane</keyword>
<sequence>MRSSQISKKLKRSREIKTALLVITALVLLYFGISYLMSRSVLSNDRVFYAEYDNVGGLVSSTKVLINGYQVGKVQSIKLQPSGKSLVTLSLDNDFKFSKNSLVQLQESGFIGGKTLSIKLKHDGAAIAVSGDTLKTVIELGMIDAFTNQLSPLQSKVELMLVSADSLLTSVNQILNEESRNNIKNSLQDLTTTVSNFKKASGTLNSLLDGNKDKLDNTFTNLDKMASNMATISDSLAALELNETMKQMQGTLKRFDNIIAGIENGKGSVGKLLKDDKLYDNLTGASLQMEQLLEDMKLNPKRYVHFSLFGKRPKQYEEPKEDEKEETEEKKN</sequence>
<evidence type="ECO:0000313" key="4">
    <source>
        <dbReference type="EMBL" id="QHI35349.1"/>
    </source>
</evidence>
<dbReference type="InterPro" id="IPR052336">
    <property type="entry name" value="MlaD_Phospholipid_Transporter"/>
</dbReference>
<dbReference type="InterPro" id="IPR003399">
    <property type="entry name" value="Mce/MlaD"/>
</dbReference>
<protein>
    <recommendedName>
        <fullName evidence="3">Mce/MlaD domain-containing protein</fullName>
    </recommendedName>
</protein>
<evidence type="ECO:0000256" key="1">
    <source>
        <dbReference type="SAM" id="MobiDB-lite"/>
    </source>
</evidence>
<evidence type="ECO:0000256" key="2">
    <source>
        <dbReference type="SAM" id="Phobius"/>
    </source>
</evidence>
<feature type="region of interest" description="Disordered" evidence="1">
    <location>
        <begin position="312"/>
        <end position="332"/>
    </location>
</feature>
<dbReference type="EMBL" id="CP019288">
    <property type="protein sequence ID" value="QHI35349.1"/>
    <property type="molecule type" value="Genomic_DNA"/>
</dbReference>
<dbReference type="PANTHER" id="PTHR33371:SF4">
    <property type="entry name" value="INTERMEMBRANE PHOSPHOLIPID TRANSPORT SYSTEM BINDING PROTEIN MLAD"/>
    <property type="match status" value="1"/>
</dbReference>
<feature type="compositionally biased region" description="Basic and acidic residues" evidence="1">
    <location>
        <begin position="314"/>
        <end position="332"/>
    </location>
</feature>
<dbReference type="Proteomes" id="UP000464657">
    <property type="component" value="Chromosome"/>
</dbReference>
<dbReference type="PANTHER" id="PTHR33371">
    <property type="entry name" value="INTERMEMBRANE PHOSPHOLIPID TRANSPORT SYSTEM BINDING PROTEIN MLAD-RELATED"/>
    <property type="match status" value="1"/>
</dbReference>
<keyword evidence="2" id="KW-0812">Transmembrane</keyword>
<dbReference type="Gene3D" id="1.20.58.60">
    <property type="match status" value="1"/>
</dbReference>
<dbReference type="Pfam" id="PF02470">
    <property type="entry name" value="MlaD"/>
    <property type="match status" value="1"/>
</dbReference>
<keyword evidence="2" id="KW-1133">Transmembrane helix</keyword>
<evidence type="ECO:0000313" key="5">
    <source>
        <dbReference type="Proteomes" id="UP000464657"/>
    </source>
</evidence>
<feature type="transmembrane region" description="Helical" evidence="2">
    <location>
        <begin position="20"/>
        <end position="37"/>
    </location>
</feature>
<proteinExistence type="predicted"/>
<feature type="domain" description="Mce/MlaD" evidence="3">
    <location>
        <begin position="47"/>
        <end position="119"/>
    </location>
</feature>
<keyword evidence="5" id="KW-1185">Reference proteome</keyword>
<name>A0A7L4ZFR9_9FLAO</name>